<dbReference type="GO" id="GO:0030036">
    <property type="term" value="P:actin cytoskeleton organization"/>
    <property type="evidence" value="ECO:0007669"/>
    <property type="project" value="InterPro"/>
</dbReference>
<organism evidence="2 3">
    <name type="scientific">Araneus ventricosus</name>
    <name type="common">Orbweaver spider</name>
    <name type="synonym">Epeira ventricosa</name>
    <dbReference type="NCBI Taxonomy" id="182803"/>
    <lineage>
        <taxon>Eukaryota</taxon>
        <taxon>Metazoa</taxon>
        <taxon>Ecdysozoa</taxon>
        <taxon>Arthropoda</taxon>
        <taxon>Chelicerata</taxon>
        <taxon>Arachnida</taxon>
        <taxon>Araneae</taxon>
        <taxon>Araneomorphae</taxon>
        <taxon>Entelegynae</taxon>
        <taxon>Araneoidea</taxon>
        <taxon>Araneidae</taxon>
        <taxon>Araneus</taxon>
    </lineage>
</organism>
<dbReference type="SUPFAM" id="SSF48371">
    <property type="entry name" value="ARM repeat"/>
    <property type="match status" value="1"/>
</dbReference>
<comment type="caution">
    <text evidence="2">The sequence shown here is derived from an EMBL/GenBank/DDBJ whole genome shotgun (WGS) entry which is preliminary data.</text>
</comment>
<evidence type="ECO:0000313" key="2">
    <source>
        <dbReference type="EMBL" id="GBN85277.1"/>
    </source>
</evidence>
<dbReference type="AlphaFoldDB" id="A0A4Y2SB42"/>
<evidence type="ECO:0000313" key="3">
    <source>
        <dbReference type="Proteomes" id="UP000499080"/>
    </source>
</evidence>
<name>A0A4Y2SB42_ARAVE</name>
<reference evidence="2 3" key="1">
    <citation type="journal article" date="2019" name="Sci. Rep.">
        <title>Orb-weaving spider Araneus ventricosus genome elucidates the spidroin gene catalogue.</title>
        <authorList>
            <person name="Kono N."/>
            <person name="Nakamura H."/>
            <person name="Ohtoshi R."/>
            <person name="Moran D.A.P."/>
            <person name="Shinohara A."/>
            <person name="Yoshida Y."/>
            <person name="Fujiwara M."/>
            <person name="Mori M."/>
            <person name="Tomita M."/>
            <person name="Arakawa K."/>
        </authorList>
    </citation>
    <scope>NUCLEOTIDE SEQUENCE [LARGE SCALE GENOMIC DNA]</scope>
</reference>
<feature type="domain" description="Formin GTPase-binding" evidence="1">
    <location>
        <begin position="1"/>
        <end position="145"/>
    </location>
</feature>
<dbReference type="InterPro" id="IPR016024">
    <property type="entry name" value="ARM-type_fold"/>
</dbReference>
<dbReference type="InterPro" id="IPR010473">
    <property type="entry name" value="GTPase-bd"/>
</dbReference>
<sequence length="219" mass="25228">MSRWIKNMTDKILQAPNGEGIDDSRWSAVRSIFRRSRSSRSPGDLASELRTPSTPLYVELRRCLKDPEWARSFVKENGIDTLLETLKSLPGRSVEEVQLKVECGQCLRLVMDTRVGLDYIMENADYTQKLVTGKEVTFYYSIFFIQGAFEKFGEWSHKIKETTYANKIPLLAFKVITISYNTLLASVVQLLETVSEPFFRHRSKHRCHTLLDLRNVGKA</sequence>
<dbReference type="InterPro" id="IPR011989">
    <property type="entry name" value="ARM-like"/>
</dbReference>
<evidence type="ECO:0000259" key="1">
    <source>
        <dbReference type="SMART" id="SM01140"/>
    </source>
</evidence>
<keyword evidence="3" id="KW-1185">Reference proteome</keyword>
<protein>
    <recommendedName>
        <fullName evidence="1">Formin GTPase-binding domain-containing protein</fullName>
    </recommendedName>
</protein>
<accession>A0A4Y2SB42</accession>
<dbReference type="OrthoDB" id="6433418at2759"/>
<dbReference type="EMBL" id="BGPR01020704">
    <property type="protein sequence ID" value="GBN85277.1"/>
    <property type="molecule type" value="Genomic_DNA"/>
</dbReference>
<proteinExistence type="predicted"/>
<gene>
    <name evidence="2" type="ORF">AVEN_131563_1</name>
</gene>
<dbReference type="GO" id="GO:0003779">
    <property type="term" value="F:actin binding"/>
    <property type="evidence" value="ECO:0007669"/>
    <property type="project" value="InterPro"/>
</dbReference>
<dbReference type="GO" id="GO:0031267">
    <property type="term" value="F:small GTPase binding"/>
    <property type="evidence" value="ECO:0007669"/>
    <property type="project" value="InterPro"/>
</dbReference>
<dbReference type="Proteomes" id="UP000499080">
    <property type="component" value="Unassembled WGS sequence"/>
</dbReference>
<dbReference type="Gene3D" id="1.25.10.10">
    <property type="entry name" value="Leucine-rich Repeat Variant"/>
    <property type="match status" value="1"/>
</dbReference>
<dbReference type="SMART" id="SM01140">
    <property type="entry name" value="Drf_GBD"/>
    <property type="match status" value="1"/>
</dbReference>